<dbReference type="InterPro" id="IPR056145">
    <property type="entry name" value="DUF7728"/>
</dbReference>
<dbReference type="Proteomes" id="UP000799291">
    <property type="component" value="Unassembled WGS sequence"/>
</dbReference>
<dbReference type="EMBL" id="MU005590">
    <property type="protein sequence ID" value="KAF2681724.1"/>
    <property type="molecule type" value="Genomic_DNA"/>
</dbReference>
<proteinExistence type="predicted"/>
<feature type="signal peptide" evidence="3">
    <location>
        <begin position="1"/>
        <end position="18"/>
    </location>
</feature>
<gene>
    <name evidence="5" type="ORF">K458DRAFT_391676</name>
</gene>
<dbReference type="PANTHER" id="PTHR40622:SF1">
    <property type="match status" value="1"/>
</dbReference>
<organism evidence="5 6">
    <name type="scientific">Lentithecium fluviatile CBS 122367</name>
    <dbReference type="NCBI Taxonomy" id="1168545"/>
    <lineage>
        <taxon>Eukaryota</taxon>
        <taxon>Fungi</taxon>
        <taxon>Dikarya</taxon>
        <taxon>Ascomycota</taxon>
        <taxon>Pezizomycotina</taxon>
        <taxon>Dothideomycetes</taxon>
        <taxon>Pleosporomycetidae</taxon>
        <taxon>Pleosporales</taxon>
        <taxon>Massarineae</taxon>
        <taxon>Lentitheciaceae</taxon>
        <taxon>Lentithecium</taxon>
    </lineage>
</organism>
<keyword evidence="2" id="KW-0472">Membrane</keyword>
<evidence type="ECO:0000256" key="2">
    <source>
        <dbReference type="SAM" id="Phobius"/>
    </source>
</evidence>
<keyword evidence="2" id="KW-0812">Transmembrane</keyword>
<feature type="compositionally biased region" description="Basic residues" evidence="1">
    <location>
        <begin position="243"/>
        <end position="255"/>
    </location>
</feature>
<accession>A0A6G1IU02</accession>
<reference evidence="5" key="1">
    <citation type="journal article" date="2020" name="Stud. Mycol.">
        <title>101 Dothideomycetes genomes: a test case for predicting lifestyles and emergence of pathogens.</title>
        <authorList>
            <person name="Haridas S."/>
            <person name="Albert R."/>
            <person name="Binder M."/>
            <person name="Bloem J."/>
            <person name="Labutti K."/>
            <person name="Salamov A."/>
            <person name="Andreopoulos B."/>
            <person name="Baker S."/>
            <person name="Barry K."/>
            <person name="Bills G."/>
            <person name="Bluhm B."/>
            <person name="Cannon C."/>
            <person name="Castanera R."/>
            <person name="Culley D."/>
            <person name="Daum C."/>
            <person name="Ezra D."/>
            <person name="Gonzalez J."/>
            <person name="Henrissat B."/>
            <person name="Kuo A."/>
            <person name="Liang C."/>
            <person name="Lipzen A."/>
            <person name="Lutzoni F."/>
            <person name="Magnuson J."/>
            <person name="Mondo S."/>
            <person name="Nolan M."/>
            <person name="Ohm R."/>
            <person name="Pangilinan J."/>
            <person name="Park H.-J."/>
            <person name="Ramirez L."/>
            <person name="Alfaro M."/>
            <person name="Sun H."/>
            <person name="Tritt A."/>
            <person name="Yoshinaga Y."/>
            <person name="Zwiers L.-H."/>
            <person name="Turgeon B."/>
            <person name="Goodwin S."/>
            <person name="Spatafora J."/>
            <person name="Crous P."/>
            <person name="Grigoriev I."/>
        </authorList>
    </citation>
    <scope>NUCLEOTIDE SEQUENCE</scope>
    <source>
        <strain evidence="5">CBS 122367</strain>
    </source>
</reference>
<evidence type="ECO:0000256" key="1">
    <source>
        <dbReference type="SAM" id="MobiDB-lite"/>
    </source>
</evidence>
<keyword evidence="2" id="KW-1133">Transmembrane helix</keyword>
<feature type="compositionally biased region" description="Basic residues" evidence="1">
    <location>
        <begin position="263"/>
        <end position="275"/>
    </location>
</feature>
<keyword evidence="3" id="KW-0732">Signal</keyword>
<feature type="domain" description="DUF7728" evidence="4">
    <location>
        <begin position="44"/>
        <end position="183"/>
    </location>
</feature>
<evidence type="ECO:0000313" key="6">
    <source>
        <dbReference type="Proteomes" id="UP000799291"/>
    </source>
</evidence>
<dbReference type="AlphaFoldDB" id="A0A6G1IU02"/>
<dbReference type="Pfam" id="PF24854">
    <property type="entry name" value="DUF7728"/>
    <property type="match status" value="1"/>
</dbReference>
<evidence type="ECO:0000259" key="4">
    <source>
        <dbReference type="Pfam" id="PF24854"/>
    </source>
</evidence>
<keyword evidence="6" id="KW-1185">Reference proteome</keyword>
<dbReference type="PANTHER" id="PTHR40622">
    <property type="match status" value="1"/>
</dbReference>
<feature type="region of interest" description="Disordered" evidence="1">
    <location>
        <begin position="221"/>
        <end position="275"/>
    </location>
</feature>
<protein>
    <recommendedName>
        <fullName evidence="4">DUF7728 domain-containing protein</fullName>
    </recommendedName>
</protein>
<sequence length="376" mass="41536">MLSRTLGFTALAAATASAVLIPPSLTAADLGDDNAMEISVDSMKRTVAIECPTCAFASKEGNALVWKQDAGNSFLLDFEVGDHEDTLNINGVQLYPPTFGYFTEPFLVTQADPASEDNLQLRVTGYTFHYNAAETVTEAGIELLPMTFRITSIEGNPVDPPALTINLLKDTNGRLMIASFTTANTDASSPTDQDKECKEWPLLCKWKGILSDRINGLKSSVSKGCHKHKGNPMAEDTTEGKPAHRFRPGRPHHPAHTKEGAAAHHHHHHHQHHSHHRLHMFLRRAFFTVLIPILVGIFAGTLTYLIGMALGCAIAIIVAKVRGRNPYERIALEEDDEDVERKDVPDEKEVYAELPEYDAPPVYEQDVEKEVVDETK</sequence>
<feature type="transmembrane region" description="Helical" evidence="2">
    <location>
        <begin position="286"/>
        <end position="319"/>
    </location>
</feature>
<feature type="chain" id="PRO_5026226620" description="DUF7728 domain-containing protein" evidence="3">
    <location>
        <begin position="19"/>
        <end position="376"/>
    </location>
</feature>
<dbReference type="OrthoDB" id="5409353at2759"/>
<evidence type="ECO:0000256" key="3">
    <source>
        <dbReference type="SAM" id="SignalP"/>
    </source>
</evidence>
<name>A0A6G1IU02_9PLEO</name>
<evidence type="ECO:0000313" key="5">
    <source>
        <dbReference type="EMBL" id="KAF2681724.1"/>
    </source>
</evidence>